<reference evidence="2 3" key="1">
    <citation type="submission" date="2011-07" db="EMBL/GenBank/DDBJ databases">
        <authorList>
            <person name="Coyne R."/>
            <person name="Brami D."/>
            <person name="Johnson J."/>
            <person name="Hostetler J."/>
            <person name="Hannick L."/>
            <person name="Clark T."/>
            <person name="Cassidy-Hanley D."/>
            <person name="Inman J."/>
        </authorList>
    </citation>
    <scope>NUCLEOTIDE SEQUENCE [LARGE SCALE GENOMIC DNA]</scope>
    <source>
        <strain evidence="2 3">G5</strain>
    </source>
</reference>
<dbReference type="GO" id="GO:0005829">
    <property type="term" value="C:cytosol"/>
    <property type="evidence" value="ECO:0007669"/>
    <property type="project" value="TreeGrafter"/>
</dbReference>
<dbReference type="OrthoDB" id="300500at2759"/>
<organism evidence="2 3">
    <name type="scientific">Ichthyophthirius multifiliis</name>
    <name type="common">White spot disease agent</name>
    <name type="synonym">Ich</name>
    <dbReference type="NCBI Taxonomy" id="5932"/>
    <lineage>
        <taxon>Eukaryota</taxon>
        <taxon>Sar</taxon>
        <taxon>Alveolata</taxon>
        <taxon>Ciliophora</taxon>
        <taxon>Intramacronucleata</taxon>
        <taxon>Oligohymenophorea</taxon>
        <taxon>Hymenostomatida</taxon>
        <taxon>Ophryoglenina</taxon>
        <taxon>Ichthyophthirius</taxon>
    </lineage>
</organism>
<evidence type="ECO:0000256" key="1">
    <source>
        <dbReference type="ARBA" id="ARBA00022737"/>
    </source>
</evidence>
<keyword evidence="3" id="KW-1185">Reference proteome</keyword>
<dbReference type="AlphaFoldDB" id="G0QV61"/>
<dbReference type="STRING" id="857967.G0QV61"/>
<dbReference type="SUPFAM" id="SSF82185">
    <property type="entry name" value="Histone H3 K4-specific methyltransferase SET7/9 N-terminal domain"/>
    <property type="match status" value="2"/>
</dbReference>
<evidence type="ECO:0000313" key="3">
    <source>
        <dbReference type="Proteomes" id="UP000008983"/>
    </source>
</evidence>
<evidence type="ECO:0000313" key="2">
    <source>
        <dbReference type="EMBL" id="EGR30902.1"/>
    </source>
</evidence>
<dbReference type="EMBL" id="GL983932">
    <property type="protein sequence ID" value="EGR30902.1"/>
    <property type="molecule type" value="Genomic_DNA"/>
</dbReference>
<dbReference type="GeneID" id="14907016"/>
<accession>G0QV61</accession>
<proteinExistence type="predicted"/>
<dbReference type="PANTHER" id="PTHR43215:SF14">
    <property type="entry name" value="RADIAL SPOKE HEAD 1 HOMOLOG"/>
    <property type="match status" value="1"/>
</dbReference>
<keyword evidence="1" id="KW-0677">Repeat</keyword>
<dbReference type="Gene3D" id="2.20.110.10">
    <property type="entry name" value="Histone H3 K4-specific methyltransferase SET7/9 N-terminal domain"/>
    <property type="match status" value="3"/>
</dbReference>
<dbReference type="SMART" id="SM00698">
    <property type="entry name" value="MORN"/>
    <property type="match status" value="5"/>
</dbReference>
<dbReference type="Proteomes" id="UP000008983">
    <property type="component" value="Unassembled WGS sequence"/>
</dbReference>
<dbReference type="InParanoid" id="G0QV61"/>
<sequence>MGCYNFKNSQVQIQEKDQYPVDQNDQIQQNKSLIDKQQITTEKQFSQTQQNINSPKINFAVPIQENPYLKLNEKIKQILLDLGPFNYNNYKQFEEKEFLNNDDDQKLQWFKLIDNSFYLGQWKVGKRHGKGLIIWNNESFFEGFWKNDKIYGIGRLITFKQDIYEGEFLDQTQVENIEKFISELDFNNQDQKQQNIYNLKNDLYFFHGQGMLTHKDGSIYQGNWKYNQMEGFGTYQWPDGRVYIGEFIKNKKQGEGKFQWPSGRIYKGQWLDGKQNGYGVYINFKKQKKLGLWKNGMLVEWIKQNYQDFQIKTENIIVVQKNINQKFNTLNHI</sequence>
<gene>
    <name evidence="2" type="ORF">IMG5_121480</name>
</gene>
<dbReference type="Pfam" id="PF02493">
    <property type="entry name" value="MORN"/>
    <property type="match status" value="6"/>
</dbReference>
<evidence type="ECO:0008006" key="4">
    <source>
        <dbReference type="Google" id="ProtNLM"/>
    </source>
</evidence>
<protein>
    <recommendedName>
        <fullName evidence="4">MORN repeat protein</fullName>
    </recommendedName>
</protein>
<dbReference type="PANTHER" id="PTHR43215">
    <property type="entry name" value="RADIAL SPOKE HEAD 1 HOMOLOG"/>
    <property type="match status" value="1"/>
</dbReference>
<dbReference type="InterPro" id="IPR003409">
    <property type="entry name" value="MORN"/>
</dbReference>
<name>G0QV61_ICHMU</name>
<dbReference type="RefSeq" id="XP_004032489.1">
    <property type="nucleotide sequence ID" value="XM_004032441.1"/>
</dbReference>
<dbReference type="eggNOG" id="KOG0231">
    <property type="taxonomic scope" value="Eukaryota"/>
</dbReference>